<proteinExistence type="inferred from homology"/>
<accession>A0AAJ6QSJ6</accession>
<comment type="cofactor">
    <cofactor evidence="1">
        <name>Mn(2+)</name>
        <dbReference type="ChEBI" id="CHEBI:29035"/>
    </cofactor>
</comment>
<keyword evidence="4 12" id="KW-0507">mRNA processing</keyword>
<feature type="binding site" evidence="13">
    <location>
        <position position="164"/>
    </location>
    <ligand>
        <name>ATP</name>
        <dbReference type="ChEBI" id="CHEBI:30616"/>
    </ligand>
</feature>
<dbReference type="InterPro" id="IPR048840">
    <property type="entry name" value="PolA_pol_NTPase"/>
</dbReference>
<dbReference type="SUPFAM" id="SSF55003">
    <property type="entry name" value="PAP/Archaeal CCA-adding enzyme, C-terminal domain"/>
    <property type="match status" value="1"/>
</dbReference>
<feature type="binding site" evidence="13">
    <location>
        <begin position="110"/>
        <end position="112"/>
    </location>
    <ligand>
        <name>ATP</name>
        <dbReference type="ChEBI" id="CHEBI:30616"/>
    </ligand>
</feature>
<dbReference type="InterPro" id="IPR011068">
    <property type="entry name" value="NuclTrfase_I-like_C"/>
</dbReference>
<dbReference type="GO" id="GO:0005634">
    <property type="term" value="C:nucleus"/>
    <property type="evidence" value="ECO:0007669"/>
    <property type="project" value="UniProtKB-SubCell"/>
</dbReference>
<feature type="domain" description="Poly(A) polymerase central" evidence="17">
    <location>
        <begin position="216"/>
        <end position="363"/>
    </location>
</feature>
<evidence type="ECO:0000256" key="4">
    <source>
        <dbReference type="ARBA" id="ARBA00022664"/>
    </source>
</evidence>
<dbReference type="KEGG" id="goe:100908503"/>
<name>A0AAJ6QSJ6_9ACAR</name>
<dbReference type="Proteomes" id="UP000694867">
    <property type="component" value="Unplaced"/>
</dbReference>
<feature type="binding site" evidence="14">
    <location>
        <position position="164"/>
    </location>
    <ligand>
        <name>Mg(2+)</name>
        <dbReference type="ChEBI" id="CHEBI:18420"/>
        <label>2</label>
        <note>catalytic</note>
    </ligand>
</feature>
<keyword evidence="6 14" id="KW-0479">Metal-binding</keyword>
<dbReference type="PIRSF" id="PIRSF018425">
    <property type="entry name" value="PolyA_polymerase"/>
    <property type="match status" value="1"/>
</dbReference>
<feature type="binding site" evidence="14">
    <location>
        <position position="112"/>
    </location>
    <ligand>
        <name>Mg(2+)</name>
        <dbReference type="ChEBI" id="CHEBI:18420"/>
        <label>2</label>
        <note>catalytic</note>
    </ligand>
</feature>
<gene>
    <name evidence="20" type="primary">LOC100908503</name>
</gene>
<feature type="region of interest" description="Disordered" evidence="15">
    <location>
        <begin position="535"/>
        <end position="576"/>
    </location>
</feature>
<dbReference type="GO" id="GO:1990817">
    <property type="term" value="F:poly(A) RNA polymerase activity"/>
    <property type="evidence" value="ECO:0007669"/>
    <property type="project" value="UniProtKB-UniRule"/>
</dbReference>
<comment type="subcellular location">
    <subcellularLocation>
        <location evidence="2 12">Nucleus</location>
    </subcellularLocation>
</comment>
<dbReference type="GO" id="GO:0003723">
    <property type="term" value="F:RNA binding"/>
    <property type="evidence" value="ECO:0007669"/>
    <property type="project" value="UniProtKB-UniRule"/>
</dbReference>
<comment type="cofactor">
    <cofactor evidence="14">
        <name>Mg(2+)</name>
        <dbReference type="ChEBI" id="CHEBI:18420"/>
    </cofactor>
    <text evidence="14">Binds 2 magnesium ions. Also active with manganese.</text>
</comment>
<feature type="binding site" evidence="13">
    <location>
        <position position="234"/>
    </location>
    <ligand>
        <name>ATP</name>
        <dbReference type="ChEBI" id="CHEBI:30616"/>
    </ligand>
</feature>
<dbReference type="RefSeq" id="XP_003742422.1">
    <property type="nucleotide sequence ID" value="XM_003742374.2"/>
</dbReference>
<dbReference type="InterPro" id="IPR043519">
    <property type="entry name" value="NT_sf"/>
</dbReference>
<keyword evidence="7 12" id="KW-0547">Nucleotide-binding</keyword>
<dbReference type="GO" id="GO:0031123">
    <property type="term" value="P:RNA 3'-end processing"/>
    <property type="evidence" value="ECO:0007669"/>
    <property type="project" value="InterPro"/>
</dbReference>
<evidence type="ECO:0000256" key="1">
    <source>
        <dbReference type="ARBA" id="ARBA00001936"/>
    </source>
</evidence>
<dbReference type="Gene3D" id="1.10.1410.10">
    <property type="match status" value="1"/>
</dbReference>
<feature type="binding site" evidence="13">
    <location>
        <begin position="97"/>
        <end position="99"/>
    </location>
    <ligand>
        <name>ATP</name>
        <dbReference type="ChEBI" id="CHEBI:30616"/>
    </ligand>
</feature>
<dbReference type="GO" id="GO:0005524">
    <property type="term" value="F:ATP binding"/>
    <property type="evidence" value="ECO:0007669"/>
    <property type="project" value="UniProtKB-UniRule"/>
</dbReference>
<dbReference type="EC" id="2.7.7.19" evidence="12"/>
<dbReference type="Pfam" id="PF04928">
    <property type="entry name" value="PAP_central"/>
    <property type="match status" value="1"/>
</dbReference>
<dbReference type="GO" id="GO:0006397">
    <property type="term" value="P:mRNA processing"/>
    <property type="evidence" value="ECO:0007669"/>
    <property type="project" value="UniProtKB-KW"/>
</dbReference>
<evidence type="ECO:0000259" key="16">
    <source>
        <dbReference type="Pfam" id="PF04926"/>
    </source>
</evidence>
<evidence type="ECO:0000256" key="12">
    <source>
        <dbReference type="PIRNR" id="PIRNR018425"/>
    </source>
</evidence>
<feature type="binding site" evidence="14">
    <location>
        <position position="110"/>
    </location>
    <ligand>
        <name>Mg(2+)</name>
        <dbReference type="ChEBI" id="CHEBI:18420"/>
        <label>2</label>
        <note>catalytic</note>
    </ligand>
</feature>
<evidence type="ECO:0000256" key="3">
    <source>
        <dbReference type="ARBA" id="ARBA00010912"/>
    </source>
</evidence>
<keyword evidence="19" id="KW-1185">Reference proteome</keyword>
<dbReference type="InterPro" id="IPR007012">
    <property type="entry name" value="PolA_pol_cen_dom"/>
</dbReference>
<dbReference type="AlphaFoldDB" id="A0AAJ6QSJ6"/>
<evidence type="ECO:0000256" key="6">
    <source>
        <dbReference type="ARBA" id="ARBA00022723"/>
    </source>
</evidence>
<evidence type="ECO:0000256" key="15">
    <source>
        <dbReference type="SAM" id="MobiDB-lite"/>
    </source>
</evidence>
<evidence type="ECO:0000256" key="8">
    <source>
        <dbReference type="ARBA" id="ARBA00022840"/>
    </source>
</evidence>
<evidence type="ECO:0000256" key="9">
    <source>
        <dbReference type="ARBA" id="ARBA00022842"/>
    </source>
</evidence>
<evidence type="ECO:0000256" key="14">
    <source>
        <dbReference type="PIRSR" id="PIRSR018425-2"/>
    </source>
</evidence>
<evidence type="ECO:0000313" key="19">
    <source>
        <dbReference type="Proteomes" id="UP000694867"/>
    </source>
</evidence>
<feature type="compositionally biased region" description="Basic and acidic residues" evidence="15">
    <location>
        <begin position="453"/>
        <end position="463"/>
    </location>
</feature>
<feature type="binding site" evidence="13">
    <location>
        <position position="106"/>
    </location>
    <ligand>
        <name>ATP</name>
        <dbReference type="ChEBI" id="CHEBI:30616"/>
    </ligand>
</feature>
<evidence type="ECO:0000259" key="17">
    <source>
        <dbReference type="Pfam" id="PF04928"/>
    </source>
</evidence>
<evidence type="ECO:0000256" key="10">
    <source>
        <dbReference type="ARBA" id="ARBA00023242"/>
    </source>
</evidence>
<feature type="domain" description="Poly(A) polymerase nucleotidyltransferase" evidence="18">
    <location>
        <begin position="18"/>
        <end position="211"/>
    </location>
</feature>
<dbReference type="SUPFAM" id="SSF81631">
    <property type="entry name" value="PAP/OAS1 substrate-binding domain"/>
    <property type="match status" value="1"/>
</dbReference>
<evidence type="ECO:0000259" key="18">
    <source>
        <dbReference type="Pfam" id="PF20750"/>
    </source>
</evidence>
<dbReference type="FunFam" id="1.10.1410.10:FF:000001">
    <property type="entry name" value="Putative poly(A) polymerase gamma"/>
    <property type="match status" value="1"/>
</dbReference>
<dbReference type="Pfam" id="PF04926">
    <property type="entry name" value="PAP_RNA-bind"/>
    <property type="match status" value="1"/>
</dbReference>
<dbReference type="Gene3D" id="3.30.460.10">
    <property type="entry name" value="Beta Polymerase, domain 2"/>
    <property type="match status" value="1"/>
</dbReference>
<dbReference type="GeneID" id="100908503"/>
<reference evidence="20" key="1">
    <citation type="submission" date="2025-08" db="UniProtKB">
        <authorList>
            <consortium name="RefSeq"/>
        </authorList>
    </citation>
    <scope>IDENTIFICATION</scope>
</reference>
<evidence type="ECO:0000256" key="11">
    <source>
        <dbReference type="ARBA" id="ARBA00048830"/>
    </source>
</evidence>
<feature type="binding site" evidence="14">
    <location>
        <position position="110"/>
    </location>
    <ligand>
        <name>Mg(2+)</name>
        <dbReference type="ChEBI" id="CHEBI:18420"/>
        <label>1</label>
        <note>catalytic</note>
    </ligand>
</feature>
<dbReference type="PANTHER" id="PTHR10682">
    <property type="entry name" value="POLY A POLYMERASE"/>
    <property type="match status" value="1"/>
</dbReference>
<dbReference type="PANTHER" id="PTHR10682:SF10">
    <property type="entry name" value="POLYNUCLEOTIDE ADENYLYLTRANSFERASE"/>
    <property type="match status" value="1"/>
</dbReference>
<keyword evidence="10 12" id="KW-0539">Nucleus</keyword>
<feature type="binding site" evidence="13">
    <location>
        <begin position="243"/>
        <end position="244"/>
    </location>
    <ligand>
        <name>ATP</name>
        <dbReference type="ChEBI" id="CHEBI:30616"/>
    </ligand>
</feature>
<dbReference type="SUPFAM" id="SSF81301">
    <property type="entry name" value="Nucleotidyltransferase"/>
    <property type="match status" value="1"/>
</dbReference>
<keyword evidence="9 14" id="KW-0460">Magnesium</keyword>
<feature type="binding site" evidence="14">
    <location>
        <position position="112"/>
    </location>
    <ligand>
        <name>Mg(2+)</name>
        <dbReference type="ChEBI" id="CHEBI:18420"/>
        <label>1</label>
        <note>catalytic</note>
    </ligand>
</feature>
<evidence type="ECO:0000256" key="13">
    <source>
        <dbReference type="PIRSR" id="PIRSR018425-1"/>
    </source>
</evidence>
<comment type="similarity">
    <text evidence="3 12">Belongs to the poly(A) polymerase family.</text>
</comment>
<dbReference type="Gene3D" id="3.30.70.590">
    <property type="entry name" value="Poly(A) polymerase predicted RNA binding domain"/>
    <property type="match status" value="1"/>
</dbReference>
<keyword evidence="5 12" id="KW-0808">Transferase</keyword>
<keyword evidence="8 12" id="KW-0067">ATP-binding</keyword>
<feature type="region of interest" description="Disordered" evidence="15">
    <location>
        <begin position="422"/>
        <end position="464"/>
    </location>
</feature>
<evidence type="ECO:0000256" key="7">
    <source>
        <dbReference type="ARBA" id="ARBA00022741"/>
    </source>
</evidence>
<dbReference type="Pfam" id="PF20750">
    <property type="entry name" value="PAP_NTPase"/>
    <property type="match status" value="1"/>
</dbReference>
<dbReference type="InterPro" id="IPR007010">
    <property type="entry name" value="PolA_pol_RNA-bd_dom"/>
</dbReference>
<feature type="binding site" evidence="13">
    <location>
        <position position="225"/>
    </location>
    <ligand>
        <name>ATP</name>
        <dbReference type="ChEBI" id="CHEBI:30616"/>
    </ligand>
</feature>
<dbReference type="CDD" id="cd05402">
    <property type="entry name" value="NT_PAP_TUTase"/>
    <property type="match status" value="1"/>
</dbReference>
<organism evidence="19 20">
    <name type="scientific">Galendromus occidentalis</name>
    <name type="common">western predatory mite</name>
    <dbReference type="NCBI Taxonomy" id="34638"/>
    <lineage>
        <taxon>Eukaryota</taxon>
        <taxon>Metazoa</taxon>
        <taxon>Ecdysozoa</taxon>
        <taxon>Arthropoda</taxon>
        <taxon>Chelicerata</taxon>
        <taxon>Arachnida</taxon>
        <taxon>Acari</taxon>
        <taxon>Parasitiformes</taxon>
        <taxon>Mesostigmata</taxon>
        <taxon>Gamasina</taxon>
        <taxon>Phytoseioidea</taxon>
        <taxon>Phytoseiidae</taxon>
        <taxon>Typhlodrominae</taxon>
        <taxon>Galendromus</taxon>
    </lineage>
</organism>
<sequence length="576" mass="65101">MSNVTNFLTGTRGEKYPGVTAPISVALPRPVDLDKSKELEAVLHEFGLFESASELDHRLQVLGRINELVQQWIQEVSIAKGVPENIASSTRGKIFTFGSYRLGVHTKGADIDTLCVAPRHVERTDFFTSFVELLKQQPQVRDLRAVEEAYVPVIKMEFDGIEFDMLFARLALKDIPPDQELRDMTLLKNLDAKCVRSLNGCRVTDEILHLVPDIPVFRTALRTIKLWAKKKGVYSNVLGYLGGVSWAMLVARTCQLYPHAAAAVVVQKFFLVFSQWPWPKPVHLRTQTAAHQHLGGFSVWDSRTNVADRYHLMPIITPVYPEQNSTFNTSLSTRTIMTKAFKEGLAVTENILKGKGTWHDLFSPPEFFGQYKTFIMLTAVANTKEDLLTWYGLVESKIRTLIISLERVPCIEIAHVNPKSYNKVKEDKPPAEPVKEQQEESPKASAETEPNETEEKAEPKPQEETEGVNWFIGLHFGQTKEKLNLDLTENVRNLRDVIFRQAENIKILKDGMDVEVRVLKRRDLATVLPPEEVALLPPPEKKRKSIRKASEESAENPSKRIKEDDAPEDTNGAGDL</sequence>
<feature type="compositionally biased region" description="Basic and acidic residues" evidence="15">
    <location>
        <begin position="423"/>
        <end position="442"/>
    </location>
</feature>
<dbReference type="FunFam" id="3.30.460.10:FF:000002">
    <property type="entry name" value="Poly(A) polymerase alpha, putative"/>
    <property type="match status" value="1"/>
</dbReference>
<comment type="catalytic activity">
    <reaction evidence="11 12">
        <text>RNA(n) + ATP = RNA(n)-3'-adenine ribonucleotide + diphosphate</text>
        <dbReference type="Rhea" id="RHEA:11332"/>
        <dbReference type="Rhea" id="RHEA-COMP:14527"/>
        <dbReference type="Rhea" id="RHEA-COMP:17347"/>
        <dbReference type="ChEBI" id="CHEBI:30616"/>
        <dbReference type="ChEBI" id="CHEBI:33019"/>
        <dbReference type="ChEBI" id="CHEBI:140395"/>
        <dbReference type="ChEBI" id="CHEBI:173115"/>
        <dbReference type="EC" id="2.7.7.19"/>
    </reaction>
</comment>
<protein>
    <recommendedName>
        <fullName evidence="12">Poly(A) polymerase</fullName>
        <ecNumber evidence="12">2.7.7.19</ecNumber>
    </recommendedName>
</protein>
<dbReference type="GO" id="GO:0046872">
    <property type="term" value="F:metal ion binding"/>
    <property type="evidence" value="ECO:0007669"/>
    <property type="project" value="UniProtKB-KW"/>
</dbReference>
<comment type="function">
    <text evidence="12">Polymerase that creates the 3'-poly(A) tail of mRNA's.</text>
</comment>
<evidence type="ECO:0000256" key="2">
    <source>
        <dbReference type="ARBA" id="ARBA00004123"/>
    </source>
</evidence>
<feature type="domain" description="Poly(A) polymerase RNA-binding" evidence="16">
    <location>
        <begin position="366"/>
        <end position="529"/>
    </location>
</feature>
<evidence type="ECO:0000313" key="20">
    <source>
        <dbReference type="RefSeq" id="XP_003742422.1"/>
    </source>
</evidence>
<evidence type="ECO:0000256" key="5">
    <source>
        <dbReference type="ARBA" id="ARBA00022679"/>
    </source>
</evidence>
<dbReference type="InterPro" id="IPR014492">
    <property type="entry name" value="PolyA_polymerase"/>
</dbReference>